<dbReference type="EMBL" id="LNYJ01000001">
    <property type="protein sequence ID" value="KTD19204.1"/>
    <property type="molecule type" value="Genomic_DNA"/>
</dbReference>
<reference evidence="1 2" key="1">
    <citation type="submission" date="2015-11" db="EMBL/GenBank/DDBJ databases">
        <title>Genomic analysis of 38 Legionella species identifies large and diverse effector repertoires.</title>
        <authorList>
            <person name="Burstein D."/>
            <person name="Amaro F."/>
            <person name="Zusman T."/>
            <person name="Lifshitz Z."/>
            <person name="Cohen O."/>
            <person name="Gilbert J.A."/>
            <person name="Pupko T."/>
            <person name="Shuman H.A."/>
            <person name="Segal G."/>
        </authorList>
    </citation>
    <scope>NUCLEOTIDE SEQUENCE [LARGE SCALE GENOMIC DNA]</scope>
    <source>
        <strain evidence="1 2">BL-540</strain>
    </source>
</reference>
<organism evidence="1 2">
    <name type="scientific">Legionella jordanis</name>
    <dbReference type="NCBI Taxonomy" id="456"/>
    <lineage>
        <taxon>Bacteria</taxon>
        <taxon>Pseudomonadati</taxon>
        <taxon>Pseudomonadota</taxon>
        <taxon>Gammaproteobacteria</taxon>
        <taxon>Legionellales</taxon>
        <taxon>Legionellaceae</taxon>
        <taxon>Legionella</taxon>
    </lineage>
</organism>
<name>A0A0W0VGD1_9GAMM</name>
<accession>A0A0W0VGD1</accession>
<gene>
    <name evidence="1" type="ORF">Ljor_0001</name>
</gene>
<evidence type="ECO:0000313" key="1">
    <source>
        <dbReference type="EMBL" id="KTD19204.1"/>
    </source>
</evidence>
<dbReference type="RefSeq" id="WP_126320108.1">
    <property type="nucleotide sequence ID" value="NZ_CAAAIC010000013.1"/>
</dbReference>
<keyword evidence="2" id="KW-1185">Reference proteome</keyword>
<protein>
    <submittedName>
        <fullName evidence="1">Uncharacterized protein</fullName>
    </submittedName>
</protein>
<dbReference type="AlphaFoldDB" id="A0A0W0VGD1"/>
<dbReference type="Proteomes" id="UP000055035">
    <property type="component" value="Unassembled WGS sequence"/>
</dbReference>
<comment type="caution">
    <text evidence="1">The sequence shown here is derived from an EMBL/GenBank/DDBJ whole genome shotgun (WGS) entry which is preliminary data.</text>
</comment>
<proteinExistence type="predicted"/>
<sequence>MPRKHLLFPSYEEVRKNPDLARSDHLPVLTQVPLTGKSALNIVSLNILGGEGCSGVHPLVGVAKCLGCV</sequence>
<evidence type="ECO:0000313" key="2">
    <source>
        <dbReference type="Proteomes" id="UP000055035"/>
    </source>
</evidence>
<dbReference type="PATRIC" id="fig|456.5.peg.1"/>